<dbReference type="GO" id="GO:0015426">
    <property type="term" value="F:ATPase-coupled polar amino acid-transporter activity"/>
    <property type="evidence" value="ECO:0007669"/>
    <property type="project" value="UniProtKB-EC"/>
</dbReference>
<dbReference type="InterPro" id="IPR003439">
    <property type="entry name" value="ABC_transporter-like_ATP-bd"/>
</dbReference>
<evidence type="ECO:0000256" key="1">
    <source>
        <dbReference type="ARBA" id="ARBA00005417"/>
    </source>
</evidence>
<dbReference type="SUPFAM" id="SSF52540">
    <property type="entry name" value="P-loop containing nucleoside triphosphate hydrolases"/>
    <property type="match status" value="1"/>
</dbReference>
<dbReference type="InterPro" id="IPR027417">
    <property type="entry name" value="P-loop_NTPase"/>
</dbReference>
<accession>A0A917MM89</accession>
<dbReference type="GO" id="GO:0005524">
    <property type="term" value="F:ATP binding"/>
    <property type="evidence" value="ECO:0007669"/>
    <property type="project" value="UniProtKB-KW"/>
</dbReference>
<evidence type="ECO:0000256" key="6">
    <source>
        <dbReference type="ARBA" id="ARBA00047624"/>
    </source>
</evidence>
<name>A0A917MM89_9MICO</name>
<evidence type="ECO:0000313" key="9">
    <source>
        <dbReference type="Proteomes" id="UP000657592"/>
    </source>
</evidence>
<dbReference type="AlphaFoldDB" id="A0A917MM89"/>
<dbReference type="SMART" id="SM00382">
    <property type="entry name" value="AAA"/>
    <property type="match status" value="1"/>
</dbReference>
<dbReference type="PROSITE" id="PS00211">
    <property type="entry name" value="ABC_TRANSPORTER_1"/>
    <property type="match status" value="1"/>
</dbReference>
<dbReference type="FunFam" id="3.40.50.300:FF:000020">
    <property type="entry name" value="Amino acid ABC transporter ATP-binding component"/>
    <property type="match status" value="1"/>
</dbReference>
<proteinExistence type="inferred from homology"/>
<evidence type="ECO:0000256" key="3">
    <source>
        <dbReference type="ARBA" id="ARBA00022741"/>
    </source>
</evidence>
<protein>
    <recommendedName>
        <fullName evidence="5">ABC-type polar-amino-acid transporter</fullName>
        <ecNumber evidence="5">7.4.2.1</ecNumber>
    </recommendedName>
</protein>
<dbReference type="InterPro" id="IPR050086">
    <property type="entry name" value="MetN_ABC_transporter-like"/>
</dbReference>
<evidence type="ECO:0000256" key="5">
    <source>
        <dbReference type="ARBA" id="ARBA00038850"/>
    </source>
</evidence>
<evidence type="ECO:0000313" key="8">
    <source>
        <dbReference type="EMBL" id="GGH43080.1"/>
    </source>
</evidence>
<gene>
    <name evidence="8" type="ORF">GCM10010921_16750</name>
</gene>
<evidence type="ECO:0000256" key="4">
    <source>
        <dbReference type="ARBA" id="ARBA00022840"/>
    </source>
</evidence>
<reference evidence="8" key="1">
    <citation type="journal article" date="2014" name="Int. J. Syst. Evol. Microbiol.">
        <title>Complete genome sequence of Corynebacterium casei LMG S-19264T (=DSM 44701T), isolated from a smear-ripened cheese.</title>
        <authorList>
            <consortium name="US DOE Joint Genome Institute (JGI-PGF)"/>
            <person name="Walter F."/>
            <person name="Albersmeier A."/>
            <person name="Kalinowski J."/>
            <person name="Ruckert C."/>
        </authorList>
    </citation>
    <scope>NUCLEOTIDE SEQUENCE</scope>
    <source>
        <strain evidence="8">CGMCC 1.15794</strain>
    </source>
</reference>
<dbReference type="PANTHER" id="PTHR43166:SF4">
    <property type="entry name" value="PHOSPHONATES IMPORT ATP-BINDING PROTEIN PHNC"/>
    <property type="match status" value="1"/>
</dbReference>
<keyword evidence="9" id="KW-1185">Reference proteome</keyword>
<dbReference type="EMBL" id="BMJY01000005">
    <property type="protein sequence ID" value="GGH43080.1"/>
    <property type="molecule type" value="Genomic_DNA"/>
</dbReference>
<dbReference type="PANTHER" id="PTHR43166">
    <property type="entry name" value="AMINO ACID IMPORT ATP-BINDING PROTEIN"/>
    <property type="match status" value="1"/>
</dbReference>
<dbReference type="Pfam" id="PF00005">
    <property type="entry name" value="ABC_tran"/>
    <property type="match status" value="1"/>
</dbReference>
<dbReference type="PROSITE" id="PS50893">
    <property type="entry name" value="ABC_TRANSPORTER_2"/>
    <property type="match status" value="1"/>
</dbReference>
<comment type="caution">
    <text evidence="8">The sequence shown here is derived from an EMBL/GenBank/DDBJ whole genome shotgun (WGS) entry which is preliminary data.</text>
</comment>
<evidence type="ECO:0000256" key="2">
    <source>
        <dbReference type="ARBA" id="ARBA00022448"/>
    </source>
</evidence>
<dbReference type="InterPro" id="IPR003593">
    <property type="entry name" value="AAA+_ATPase"/>
</dbReference>
<sequence>MDRRNAAIPDPVALVPHDVSISIRNVDKYYGGNQVLFDINLDVKREEVVCLIGPSGSGKSTLLRCINHLETINTGSIVAAGEIVGYRMHRGRLHELRPKDVGRQRAKVGMVFQQFNLFPHLTALQNITLAPRKVKREDMAATTAYAKELLARVGLAGKENSYPGQLSGGQQQRVAIARAMAMRPEIMLFDEPTSALDPELVGEVLSVMKDLAQTGGKTMVVVTHEMGFAREVADRVVFMDAGRIIEAGAPEQVLGDPRHERTKAFISAVLH</sequence>
<keyword evidence="4 8" id="KW-0067">ATP-binding</keyword>
<reference evidence="8" key="2">
    <citation type="submission" date="2020-09" db="EMBL/GenBank/DDBJ databases">
        <authorList>
            <person name="Sun Q."/>
            <person name="Zhou Y."/>
        </authorList>
    </citation>
    <scope>NUCLEOTIDE SEQUENCE</scope>
    <source>
        <strain evidence="8">CGMCC 1.15794</strain>
    </source>
</reference>
<keyword evidence="3" id="KW-0547">Nucleotide-binding</keyword>
<dbReference type="CDD" id="cd03262">
    <property type="entry name" value="ABC_HisP_GlnQ"/>
    <property type="match status" value="1"/>
</dbReference>
<dbReference type="PIRSF" id="PIRSF039085">
    <property type="entry name" value="ABC_ATPase_HisP"/>
    <property type="match status" value="1"/>
</dbReference>
<comment type="similarity">
    <text evidence="1">Belongs to the ABC transporter superfamily.</text>
</comment>
<keyword evidence="2" id="KW-0813">Transport</keyword>
<feature type="domain" description="ABC transporter" evidence="7">
    <location>
        <begin position="21"/>
        <end position="266"/>
    </location>
</feature>
<dbReference type="EC" id="7.4.2.1" evidence="5"/>
<dbReference type="Gene3D" id="3.40.50.300">
    <property type="entry name" value="P-loop containing nucleotide triphosphate hydrolases"/>
    <property type="match status" value="1"/>
</dbReference>
<dbReference type="Proteomes" id="UP000657592">
    <property type="component" value="Unassembled WGS sequence"/>
</dbReference>
<dbReference type="RefSeq" id="WP_188755814.1">
    <property type="nucleotide sequence ID" value="NZ_BMJY01000005.1"/>
</dbReference>
<dbReference type="InterPro" id="IPR030679">
    <property type="entry name" value="ABC_ATPase_HisP-typ"/>
</dbReference>
<dbReference type="InterPro" id="IPR017871">
    <property type="entry name" value="ABC_transporter-like_CS"/>
</dbReference>
<dbReference type="GO" id="GO:0016887">
    <property type="term" value="F:ATP hydrolysis activity"/>
    <property type="evidence" value="ECO:0007669"/>
    <property type="project" value="InterPro"/>
</dbReference>
<organism evidence="8 9">
    <name type="scientific">Microbacterium album</name>
    <dbReference type="NCBI Taxonomy" id="2053191"/>
    <lineage>
        <taxon>Bacteria</taxon>
        <taxon>Bacillati</taxon>
        <taxon>Actinomycetota</taxon>
        <taxon>Actinomycetes</taxon>
        <taxon>Micrococcales</taxon>
        <taxon>Microbacteriaceae</taxon>
        <taxon>Microbacterium</taxon>
    </lineage>
</organism>
<evidence type="ECO:0000259" key="7">
    <source>
        <dbReference type="PROSITE" id="PS50893"/>
    </source>
</evidence>
<comment type="catalytic activity">
    <reaction evidence="6">
        <text>a polar amino acid(out) + ATP + H2O = a polar amino acid(in) + ADP + phosphate + H(+)</text>
        <dbReference type="Rhea" id="RHEA:14673"/>
        <dbReference type="ChEBI" id="CHEBI:15377"/>
        <dbReference type="ChEBI" id="CHEBI:15378"/>
        <dbReference type="ChEBI" id="CHEBI:30616"/>
        <dbReference type="ChEBI" id="CHEBI:43474"/>
        <dbReference type="ChEBI" id="CHEBI:62031"/>
        <dbReference type="ChEBI" id="CHEBI:456216"/>
        <dbReference type="EC" id="7.4.2.1"/>
    </reaction>
    <physiologicalReaction direction="left-to-right" evidence="6">
        <dbReference type="Rhea" id="RHEA:14674"/>
    </physiologicalReaction>
</comment>